<keyword evidence="1" id="KW-0540">Nuclease</keyword>
<dbReference type="Pfam" id="PF23023">
    <property type="entry name" value="Anti-Pycsar_Apyc1"/>
    <property type="match status" value="1"/>
</dbReference>
<accession>A0A9D2B2X4</accession>
<keyword evidence="1" id="KW-0255">Endonuclease</keyword>
<proteinExistence type="predicted"/>
<dbReference type="PANTHER" id="PTHR46018:SF2">
    <property type="entry name" value="ZINC PHOSPHODIESTERASE ELAC PROTEIN 1"/>
    <property type="match status" value="1"/>
</dbReference>
<gene>
    <name evidence="2" type="ORF">IAA45_01860</name>
</gene>
<name>A0A9D2B2X4_9FIRM</name>
<dbReference type="AlphaFoldDB" id="A0A9D2B2X4"/>
<dbReference type="PANTHER" id="PTHR46018">
    <property type="entry name" value="ZINC PHOSPHODIESTERASE ELAC PROTEIN 1"/>
    <property type="match status" value="1"/>
</dbReference>
<reference evidence="2" key="2">
    <citation type="submission" date="2021-04" db="EMBL/GenBank/DDBJ databases">
        <authorList>
            <person name="Gilroy R."/>
        </authorList>
    </citation>
    <scope>NUCLEOTIDE SEQUENCE</scope>
    <source>
        <strain evidence="2">ChiSjej1B19-8411</strain>
    </source>
</reference>
<evidence type="ECO:0000313" key="3">
    <source>
        <dbReference type="Proteomes" id="UP000886817"/>
    </source>
</evidence>
<dbReference type="SUPFAM" id="SSF56281">
    <property type="entry name" value="Metallo-hydrolase/oxidoreductase"/>
    <property type="match status" value="1"/>
</dbReference>
<organism evidence="2 3">
    <name type="scientific">Candidatus Blautia gallistercoris</name>
    <dbReference type="NCBI Taxonomy" id="2838490"/>
    <lineage>
        <taxon>Bacteria</taxon>
        <taxon>Bacillati</taxon>
        <taxon>Bacillota</taxon>
        <taxon>Clostridia</taxon>
        <taxon>Lachnospirales</taxon>
        <taxon>Lachnospiraceae</taxon>
        <taxon>Blautia</taxon>
    </lineage>
</organism>
<dbReference type="InterPro" id="IPR036866">
    <property type="entry name" value="RibonucZ/Hydroxyglut_hydro"/>
</dbReference>
<feature type="non-terminal residue" evidence="2">
    <location>
        <position position="142"/>
    </location>
</feature>
<sequence length="142" mass="15794">MDMEQLIVLGTGNAVVTKCFNTCFALRKDDQYWLVDTGGGNGILSALEKAEINVADIHDIFITHEHCDHLLGIVWMIRVIATAMKKGGYEGNCNIYCHSGLVSVIDTIARLTIQGKFYKMLGNRIHLVPLEDGDHRTIIGYD</sequence>
<dbReference type="EMBL" id="DXEX01000049">
    <property type="protein sequence ID" value="HIX58449.1"/>
    <property type="molecule type" value="Genomic_DNA"/>
</dbReference>
<dbReference type="Gene3D" id="3.60.15.10">
    <property type="entry name" value="Ribonuclease Z/Hydroxyacylglutathione hydrolase-like"/>
    <property type="match status" value="1"/>
</dbReference>
<dbReference type="GO" id="GO:0042781">
    <property type="term" value="F:3'-tRNA processing endoribonuclease activity"/>
    <property type="evidence" value="ECO:0007669"/>
    <property type="project" value="TreeGrafter"/>
</dbReference>
<reference evidence="2" key="1">
    <citation type="journal article" date="2021" name="PeerJ">
        <title>Extensive microbial diversity within the chicken gut microbiome revealed by metagenomics and culture.</title>
        <authorList>
            <person name="Gilroy R."/>
            <person name="Ravi A."/>
            <person name="Getino M."/>
            <person name="Pursley I."/>
            <person name="Horton D.L."/>
            <person name="Alikhan N.F."/>
            <person name="Baker D."/>
            <person name="Gharbi K."/>
            <person name="Hall N."/>
            <person name="Watson M."/>
            <person name="Adriaenssens E.M."/>
            <person name="Foster-Nyarko E."/>
            <person name="Jarju S."/>
            <person name="Secka A."/>
            <person name="Antonio M."/>
            <person name="Oren A."/>
            <person name="Chaudhuri R.R."/>
            <person name="La Ragione R."/>
            <person name="Hildebrand F."/>
            <person name="Pallen M.J."/>
        </authorList>
    </citation>
    <scope>NUCLEOTIDE SEQUENCE</scope>
    <source>
        <strain evidence="2">ChiSjej1B19-8411</strain>
    </source>
</reference>
<dbReference type="Proteomes" id="UP000886817">
    <property type="component" value="Unassembled WGS sequence"/>
</dbReference>
<comment type="caution">
    <text evidence="2">The sequence shown here is derived from an EMBL/GenBank/DDBJ whole genome shotgun (WGS) entry which is preliminary data.</text>
</comment>
<protein>
    <submittedName>
        <fullName evidence="2">MBL fold metallo-hydrolase</fullName>
    </submittedName>
</protein>
<evidence type="ECO:0000256" key="1">
    <source>
        <dbReference type="ARBA" id="ARBA00022759"/>
    </source>
</evidence>
<evidence type="ECO:0000313" key="2">
    <source>
        <dbReference type="EMBL" id="HIX58449.1"/>
    </source>
</evidence>
<keyword evidence="1" id="KW-0378">Hydrolase</keyword>